<evidence type="ECO:0000313" key="3">
    <source>
        <dbReference type="EMBL" id="CAB4665210.1"/>
    </source>
</evidence>
<protein>
    <submittedName>
        <fullName evidence="3">Unannotated protein</fullName>
    </submittedName>
</protein>
<dbReference type="GO" id="GO:0008233">
    <property type="term" value="F:peptidase activity"/>
    <property type="evidence" value="ECO:0007669"/>
    <property type="project" value="InterPro"/>
</dbReference>
<evidence type="ECO:0000256" key="1">
    <source>
        <dbReference type="SAM" id="MobiDB-lite"/>
    </source>
</evidence>
<dbReference type="AlphaFoldDB" id="A0A6J6LTH6"/>
<sequence length="442" mass="47615">MLFSWFVFASPVADASTEIPETYLQPVMSVSRARSLSTTEARRIVSAVAASGAVGHIVKFPTVGLTSHVRDGVDITRLGNGWRIPMTTVVAPEEFLRAVGGDVLADLARPGTVLMGERSASVRKAKAGDVLTLRDNKFRKREFVIAAIVPNGFVDYGDLFISAESATVLGAMSIARVTITGIPSPSAVLGALAAKGFVINDSLRLRTSWDRENPDGTLGTSSVKKLLGEFAFRRTGGSGIQIETAWLYQNILFSHRFTSIGLRNNCHKVVVDAIQNALTEIKKSGLASKIDLRNSNRYGGCYTARYNRLAGTFGAPSRHAYGMALDINTTTNAQWAVPQLDCRIVRIFRKWGFAWGGNYWPSDGMHFEYVGEPRDRIGYPSRYCPNKVAVPSTTLPVFGAVTTTTSTTTPSTTTTDSTTTTTSSSSSTTSSAPTTLPVTSTT</sequence>
<dbReference type="SUPFAM" id="SSF55166">
    <property type="entry name" value="Hedgehog/DD-peptidase"/>
    <property type="match status" value="1"/>
</dbReference>
<reference evidence="3" key="1">
    <citation type="submission" date="2020-05" db="EMBL/GenBank/DDBJ databases">
        <authorList>
            <person name="Chiriac C."/>
            <person name="Salcher M."/>
            <person name="Ghai R."/>
            <person name="Kavagutti S V."/>
        </authorList>
    </citation>
    <scope>NUCLEOTIDE SEQUENCE</scope>
</reference>
<dbReference type="Gene3D" id="3.30.1380.10">
    <property type="match status" value="1"/>
</dbReference>
<accession>A0A6J6LTH6</accession>
<dbReference type="EMBL" id="CAEZWV010000006">
    <property type="protein sequence ID" value="CAB4665210.1"/>
    <property type="molecule type" value="Genomic_DNA"/>
</dbReference>
<organism evidence="3">
    <name type="scientific">freshwater metagenome</name>
    <dbReference type="NCBI Taxonomy" id="449393"/>
    <lineage>
        <taxon>unclassified sequences</taxon>
        <taxon>metagenomes</taxon>
        <taxon>ecological metagenomes</taxon>
    </lineage>
</organism>
<name>A0A6J6LTH6_9ZZZZ</name>
<evidence type="ECO:0000259" key="2">
    <source>
        <dbReference type="Pfam" id="PF13539"/>
    </source>
</evidence>
<feature type="region of interest" description="Disordered" evidence="1">
    <location>
        <begin position="403"/>
        <end position="442"/>
    </location>
</feature>
<proteinExistence type="predicted"/>
<dbReference type="InterPro" id="IPR039561">
    <property type="entry name" value="Peptidase_M15C"/>
</dbReference>
<dbReference type="InterPro" id="IPR009045">
    <property type="entry name" value="Zn_M74/Hedgehog-like"/>
</dbReference>
<feature type="domain" description="Peptidase M15C" evidence="2">
    <location>
        <begin position="316"/>
        <end position="369"/>
    </location>
</feature>
<gene>
    <name evidence="3" type="ORF">UFOPK2295_00462</name>
</gene>
<dbReference type="Pfam" id="PF13539">
    <property type="entry name" value="Peptidase_M15_4"/>
    <property type="match status" value="1"/>
</dbReference>